<evidence type="ECO:0000256" key="1">
    <source>
        <dbReference type="SAM" id="Phobius"/>
    </source>
</evidence>
<reference evidence="2 3" key="1">
    <citation type="journal article" date="2018" name="Syst. Appl. Microbiol.">
        <title>Pseudomonas gallaeciensis sp. nov., isolated from crude-oil-contaminated intertidal sand samples after the Prestige oil spill.</title>
        <authorList>
            <person name="Mulet M."/>
            <person name="Sanchez D."/>
            <person name="Rodriguez A.C."/>
            <person name="Nogales B."/>
            <person name="Bosch R."/>
            <person name="Busquets A."/>
            <person name="Gomila M."/>
            <person name="Lalucat J."/>
            <person name="Garcia-Valdes E."/>
        </authorList>
    </citation>
    <scope>NUCLEOTIDE SEQUENCE [LARGE SCALE GENOMIC DNA]</scope>
    <source>
        <strain evidence="2 3">V113</strain>
    </source>
</reference>
<evidence type="ECO:0000313" key="2">
    <source>
        <dbReference type="EMBL" id="RGP55194.1"/>
    </source>
</evidence>
<keyword evidence="1" id="KW-0812">Transmembrane</keyword>
<evidence type="ECO:0000313" key="3">
    <source>
        <dbReference type="Proteomes" id="UP000265411"/>
    </source>
</evidence>
<keyword evidence="1" id="KW-1133">Transmembrane helix</keyword>
<comment type="caution">
    <text evidence="2">The sequence shown here is derived from an EMBL/GenBank/DDBJ whole genome shotgun (WGS) entry which is preliminary data.</text>
</comment>
<name>A0A395R503_9PSED</name>
<gene>
    <name evidence="2" type="ORF">ASB58_08970</name>
</gene>
<sequence length="110" mass="11413">MSLTPMKTTTKLSILAIASGVLALLLGIAAAMLCAYAYTKARMPYNEEGSYFDGVAVHHAGSEYVYGVVGLSFGVFALFAGLGAYRLFKRAGAARRGRNADDAEAGGSPG</sequence>
<dbReference type="Proteomes" id="UP000265411">
    <property type="component" value="Unassembled WGS sequence"/>
</dbReference>
<proteinExistence type="predicted"/>
<organism evidence="2 3">
    <name type="scientific">Pseudomonas abyssi</name>
    <dbReference type="NCBI Taxonomy" id="170540"/>
    <lineage>
        <taxon>Bacteria</taxon>
        <taxon>Pseudomonadati</taxon>
        <taxon>Pseudomonadota</taxon>
        <taxon>Gammaproteobacteria</taxon>
        <taxon>Pseudomonadales</taxon>
        <taxon>Pseudomonadaceae</taxon>
        <taxon>Pseudomonas</taxon>
    </lineage>
</organism>
<keyword evidence="3" id="KW-1185">Reference proteome</keyword>
<protein>
    <submittedName>
        <fullName evidence="2">Uncharacterized protein</fullName>
    </submittedName>
</protein>
<feature type="transmembrane region" description="Helical" evidence="1">
    <location>
        <begin position="12"/>
        <end position="38"/>
    </location>
</feature>
<keyword evidence="1" id="KW-0472">Membrane</keyword>
<feature type="transmembrane region" description="Helical" evidence="1">
    <location>
        <begin position="64"/>
        <end position="88"/>
    </location>
</feature>
<dbReference type="EMBL" id="LMAZ01000002">
    <property type="protein sequence ID" value="RGP55194.1"/>
    <property type="molecule type" value="Genomic_DNA"/>
</dbReference>
<dbReference type="AlphaFoldDB" id="A0A395R503"/>
<accession>A0A395R503</accession>